<dbReference type="PANTHER" id="PTHR11527">
    <property type="entry name" value="HEAT-SHOCK PROTEIN 20 FAMILY MEMBER"/>
    <property type="match status" value="1"/>
</dbReference>
<evidence type="ECO:0000313" key="5">
    <source>
        <dbReference type="Proteomes" id="UP000618952"/>
    </source>
</evidence>
<evidence type="ECO:0000259" key="3">
    <source>
        <dbReference type="PROSITE" id="PS01031"/>
    </source>
</evidence>
<protein>
    <submittedName>
        <fullName evidence="4">Hsp20/alpha crystallin family protein</fullName>
    </submittedName>
</protein>
<comment type="similarity">
    <text evidence="1 2">Belongs to the small heat shock protein (HSP20) family.</text>
</comment>
<sequence>MSNLVTTRKNGSMANTNSNGLNYPTWSSWIDEVFNREIPSVFTSNFNTGMTLPKVNIRETKDAYFVDMAVPGLKKSDFQIDLDNQVLSISTQMEESNEQKEDNFTRREFGYSSFKRSFSLPETVNEDDINAEYTDGVLSIHLPKKEEAIQKPARTIKIS</sequence>
<evidence type="ECO:0000256" key="1">
    <source>
        <dbReference type="PROSITE-ProRule" id="PRU00285"/>
    </source>
</evidence>
<dbReference type="Proteomes" id="UP000618952">
    <property type="component" value="Unassembled WGS sequence"/>
</dbReference>
<accession>A0ABR7QSQ3</accession>
<proteinExistence type="inferred from homology"/>
<dbReference type="PROSITE" id="PS01031">
    <property type="entry name" value="SHSP"/>
    <property type="match status" value="1"/>
</dbReference>
<comment type="caution">
    <text evidence="4">The sequence shown here is derived from an EMBL/GenBank/DDBJ whole genome shotgun (WGS) entry which is preliminary data.</text>
</comment>
<dbReference type="InterPro" id="IPR002068">
    <property type="entry name" value="A-crystallin/Hsp20_dom"/>
</dbReference>
<gene>
    <name evidence="4" type="ORF">H4O18_18205</name>
</gene>
<dbReference type="CDD" id="cd06464">
    <property type="entry name" value="ACD_sHsps-like"/>
    <property type="match status" value="1"/>
</dbReference>
<reference evidence="4 5" key="1">
    <citation type="submission" date="2020-08" db="EMBL/GenBank/DDBJ databases">
        <title>Arenibacter gaetbuli sp. nov., isolated from a sand dune.</title>
        <authorList>
            <person name="Park S."/>
            <person name="Yoon J.-H."/>
        </authorList>
    </citation>
    <scope>NUCLEOTIDE SEQUENCE [LARGE SCALE GENOMIC DNA]</scope>
    <source>
        <strain evidence="4 5">BSSL-BM3</strain>
    </source>
</reference>
<dbReference type="Gene3D" id="2.60.40.790">
    <property type="match status" value="1"/>
</dbReference>
<dbReference type="SUPFAM" id="SSF49764">
    <property type="entry name" value="HSP20-like chaperones"/>
    <property type="match status" value="1"/>
</dbReference>
<keyword evidence="5" id="KW-1185">Reference proteome</keyword>
<dbReference type="RefSeq" id="WP_187587290.1">
    <property type="nucleotide sequence ID" value="NZ_JACLHY010000024.1"/>
</dbReference>
<name>A0ABR7QSQ3_9FLAO</name>
<organism evidence="4 5">
    <name type="scientific">Arenibacter arenosicollis</name>
    <dbReference type="NCBI Taxonomy" id="2762274"/>
    <lineage>
        <taxon>Bacteria</taxon>
        <taxon>Pseudomonadati</taxon>
        <taxon>Bacteroidota</taxon>
        <taxon>Flavobacteriia</taxon>
        <taxon>Flavobacteriales</taxon>
        <taxon>Flavobacteriaceae</taxon>
        <taxon>Arenibacter</taxon>
    </lineage>
</organism>
<evidence type="ECO:0000313" key="4">
    <source>
        <dbReference type="EMBL" id="MBC8769937.1"/>
    </source>
</evidence>
<dbReference type="Pfam" id="PF00011">
    <property type="entry name" value="HSP20"/>
    <property type="match status" value="1"/>
</dbReference>
<dbReference type="InterPro" id="IPR008978">
    <property type="entry name" value="HSP20-like_chaperone"/>
</dbReference>
<feature type="domain" description="SHSP" evidence="3">
    <location>
        <begin position="46"/>
        <end position="159"/>
    </location>
</feature>
<dbReference type="InterPro" id="IPR031107">
    <property type="entry name" value="Small_HSP"/>
</dbReference>
<dbReference type="EMBL" id="JACLHY010000024">
    <property type="protein sequence ID" value="MBC8769937.1"/>
    <property type="molecule type" value="Genomic_DNA"/>
</dbReference>
<evidence type="ECO:0000256" key="2">
    <source>
        <dbReference type="RuleBase" id="RU003616"/>
    </source>
</evidence>